<dbReference type="SMART" id="SM00032">
    <property type="entry name" value="CCP"/>
    <property type="match status" value="1"/>
</dbReference>
<accession>A0A7L2DPC9</accession>
<evidence type="ECO:0000313" key="9">
    <source>
        <dbReference type="Proteomes" id="UP000519684"/>
    </source>
</evidence>
<dbReference type="PANTHER" id="PTHR46393:SF7">
    <property type="entry name" value="COMPLEMENT C2"/>
    <property type="match status" value="1"/>
</dbReference>
<keyword evidence="9" id="KW-1185">Reference proteome</keyword>
<evidence type="ECO:0000256" key="3">
    <source>
        <dbReference type="ARBA" id="ARBA00022737"/>
    </source>
</evidence>
<feature type="disulfide bond" evidence="6">
    <location>
        <begin position="46"/>
        <end position="73"/>
    </location>
</feature>
<dbReference type="Proteomes" id="UP000519684">
    <property type="component" value="Unassembled WGS sequence"/>
</dbReference>
<evidence type="ECO:0000256" key="4">
    <source>
        <dbReference type="ARBA" id="ARBA00023157"/>
    </source>
</evidence>
<sequence>VPVCQCPLCGALSPEVQCPSPAIPHGREAGPSRAQYSFGQQVQLQCEPGFVLRGSERVQCQPDGTWRPPVPFCERGEWGQGGAGDPPG</sequence>
<dbReference type="InterPro" id="IPR000436">
    <property type="entry name" value="Sushi_SCR_CCP_dom"/>
</dbReference>
<feature type="non-terminal residue" evidence="8">
    <location>
        <position position="1"/>
    </location>
</feature>
<keyword evidence="3" id="KW-0677">Repeat</keyword>
<organism evidence="8 9">
    <name type="scientific">Catharus fuscescens</name>
    <name type="common">Veery</name>
    <name type="synonym">Turdus fuscescens</name>
    <dbReference type="NCBI Taxonomy" id="159581"/>
    <lineage>
        <taxon>Eukaryota</taxon>
        <taxon>Metazoa</taxon>
        <taxon>Chordata</taxon>
        <taxon>Craniata</taxon>
        <taxon>Vertebrata</taxon>
        <taxon>Euteleostomi</taxon>
        <taxon>Archelosauria</taxon>
        <taxon>Archosauria</taxon>
        <taxon>Dinosauria</taxon>
        <taxon>Saurischia</taxon>
        <taxon>Theropoda</taxon>
        <taxon>Coelurosauria</taxon>
        <taxon>Aves</taxon>
        <taxon>Neognathae</taxon>
        <taxon>Neoaves</taxon>
        <taxon>Telluraves</taxon>
        <taxon>Australaves</taxon>
        <taxon>Passeriformes</taxon>
        <taxon>Turdidae</taxon>
        <taxon>Catharus</taxon>
    </lineage>
</organism>
<comment type="caution">
    <text evidence="6">Lacks conserved residue(s) required for the propagation of feature annotation.</text>
</comment>
<dbReference type="SUPFAM" id="SSF57535">
    <property type="entry name" value="Complement control module/SCR domain"/>
    <property type="match status" value="1"/>
</dbReference>
<evidence type="ECO:0000256" key="1">
    <source>
        <dbReference type="ARBA" id="ARBA00022659"/>
    </source>
</evidence>
<keyword evidence="4 6" id="KW-1015">Disulfide bond</keyword>
<dbReference type="InterPro" id="IPR035976">
    <property type="entry name" value="Sushi/SCR/CCP_sf"/>
</dbReference>
<dbReference type="PROSITE" id="PS50923">
    <property type="entry name" value="SUSHI"/>
    <property type="match status" value="1"/>
</dbReference>
<gene>
    <name evidence="8" type="primary">Cr2_2</name>
    <name evidence="8" type="ORF">CATFUS_R15177</name>
</gene>
<comment type="caution">
    <text evidence="8">The sequence shown here is derived from an EMBL/GenBank/DDBJ whole genome shotgun (WGS) entry which is preliminary data.</text>
</comment>
<dbReference type="AlphaFoldDB" id="A0A7L2DPC9"/>
<feature type="domain" description="Sushi" evidence="7">
    <location>
        <begin position="16"/>
        <end position="75"/>
    </location>
</feature>
<protein>
    <submittedName>
        <fullName evidence="8">CR2 protein</fullName>
    </submittedName>
</protein>
<dbReference type="EMBL" id="VWYD01050792">
    <property type="protein sequence ID" value="NXQ51420.1"/>
    <property type="molecule type" value="Genomic_DNA"/>
</dbReference>
<keyword evidence="2" id="KW-0732">Signal</keyword>
<dbReference type="Gene3D" id="2.10.70.10">
    <property type="entry name" value="Complement Module, domain 1"/>
    <property type="match status" value="1"/>
</dbReference>
<keyword evidence="5" id="KW-0325">Glycoprotein</keyword>
<evidence type="ECO:0000313" key="8">
    <source>
        <dbReference type="EMBL" id="NXQ51420.1"/>
    </source>
</evidence>
<evidence type="ECO:0000256" key="6">
    <source>
        <dbReference type="PROSITE-ProRule" id="PRU00302"/>
    </source>
</evidence>
<dbReference type="FunFam" id="2.10.70.10:FF:000014">
    <property type="entry name" value="Membrane cofactor protein"/>
    <property type="match status" value="1"/>
</dbReference>
<dbReference type="Pfam" id="PF00084">
    <property type="entry name" value="Sushi"/>
    <property type="match status" value="1"/>
</dbReference>
<dbReference type="CDD" id="cd00033">
    <property type="entry name" value="CCP"/>
    <property type="match status" value="1"/>
</dbReference>
<evidence type="ECO:0000256" key="5">
    <source>
        <dbReference type="ARBA" id="ARBA00023180"/>
    </source>
</evidence>
<name>A0A7L2DPC9_CATFU</name>
<reference evidence="8 9" key="1">
    <citation type="submission" date="2019-09" db="EMBL/GenBank/DDBJ databases">
        <title>Bird 10,000 Genomes (B10K) Project - Family phase.</title>
        <authorList>
            <person name="Zhang G."/>
        </authorList>
    </citation>
    <scope>NUCLEOTIDE SEQUENCE [LARGE SCALE GENOMIC DNA]</scope>
    <source>
        <strain evidence="8">B10K-DU-001-17</strain>
        <tissue evidence="8">Muscle</tissue>
    </source>
</reference>
<evidence type="ECO:0000259" key="7">
    <source>
        <dbReference type="PROSITE" id="PS50923"/>
    </source>
</evidence>
<evidence type="ECO:0000256" key="2">
    <source>
        <dbReference type="ARBA" id="ARBA00022729"/>
    </source>
</evidence>
<proteinExistence type="predicted"/>
<keyword evidence="1 6" id="KW-0768">Sushi</keyword>
<feature type="non-terminal residue" evidence="8">
    <location>
        <position position="88"/>
    </location>
</feature>
<dbReference type="PANTHER" id="PTHR46393">
    <property type="entry name" value="SUSHI DOMAIN-CONTAINING PROTEIN"/>
    <property type="match status" value="1"/>
</dbReference>